<reference evidence="4" key="2">
    <citation type="submission" date="2015-06" db="UniProtKB">
        <authorList>
            <consortium name="EnsemblMetazoa"/>
        </authorList>
    </citation>
    <scope>IDENTIFICATION</scope>
</reference>
<dbReference type="GO" id="GO:0000981">
    <property type="term" value="F:DNA-binding transcription factor activity, RNA polymerase II-specific"/>
    <property type="evidence" value="ECO:0007669"/>
    <property type="project" value="TreeGrafter"/>
</dbReference>
<feature type="compositionally biased region" description="Low complexity" evidence="2">
    <location>
        <begin position="112"/>
        <end position="125"/>
    </location>
</feature>
<dbReference type="PANTHER" id="PTHR46664">
    <property type="entry name" value="ATM INTERACTOR"/>
    <property type="match status" value="1"/>
</dbReference>
<keyword evidence="5" id="KW-1185">Reference proteome</keyword>
<dbReference type="SMART" id="SM00355">
    <property type="entry name" value="ZnF_C2H2"/>
    <property type="match status" value="3"/>
</dbReference>
<feature type="domain" description="C2H2-type" evidence="3">
    <location>
        <begin position="68"/>
        <end position="95"/>
    </location>
</feature>
<name>T1KA02_TETUR</name>
<evidence type="ECO:0000256" key="2">
    <source>
        <dbReference type="SAM" id="MobiDB-lite"/>
    </source>
</evidence>
<feature type="region of interest" description="Disordered" evidence="2">
    <location>
        <begin position="98"/>
        <end position="125"/>
    </location>
</feature>
<dbReference type="PANTHER" id="PTHR46664:SF1">
    <property type="entry name" value="ATM INTERACTOR"/>
    <property type="match status" value="1"/>
</dbReference>
<keyword evidence="1" id="KW-0863">Zinc-finger</keyword>
<dbReference type="EnsemblMetazoa" id="tetur07g06790.1">
    <property type="protein sequence ID" value="tetur07g06790.1"/>
    <property type="gene ID" value="tetur07g06790"/>
</dbReference>
<dbReference type="PROSITE" id="PS00028">
    <property type="entry name" value="ZINC_FINGER_C2H2_1"/>
    <property type="match status" value="1"/>
</dbReference>
<dbReference type="AlphaFoldDB" id="T1KA02"/>
<evidence type="ECO:0000313" key="5">
    <source>
        <dbReference type="Proteomes" id="UP000015104"/>
    </source>
</evidence>
<dbReference type="GO" id="GO:0008270">
    <property type="term" value="F:zinc ion binding"/>
    <property type="evidence" value="ECO:0007669"/>
    <property type="project" value="UniProtKB-KW"/>
</dbReference>
<sequence length="155" mass="18661">MSEKKYHCPVEGCSFSEQKGKHFKRKMSIDQHYLNCHSERKYQCFNCEKRYAIDWQLKYHLKTCGLIWKCLTCDKFYKERLSLITHCTRHSHVLPEEARRRKTKIKKEDKSSSNSSSGSNSSKDNNMQLHQQLIIILIKELWQIFIEPCKWIHHK</sequence>
<reference evidence="5" key="1">
    <citation type="submission" date="2011-08" db="EMBL/GenBank/DDBJ databases">
        <authorList>
            <person name="Rombauts S."/>
        </authorList>
    </citation>
    <scope>NUCLEOTIDE SEQUENCE</scope>
    <source>
        <strain evidence="5">London</strain>
    </source>
</reference>
<dbReference type="Proteomes" id="UP000015104">
    <property type="component" value="Unassembled WGS sequence"/>
</dbReference>
<evidence type="ECO:0000259" key="3">
    <source>
        <dbReference type="PROSITE" id="PS50157"/>
    </source>
</evidence>
<evidence type="ECO:0000313" key="4">
    <source>
        <dbReference type="EnsemblMetazoa" id="tetur07g06790.1"/>
    </source>
</evidence>
<dbReference type="InterPro" id="IPR013087">
    <property type="entry name" value="Znf_C2H2_type"/>
</dbReference>
<dbReference type="Gene3D" id="3.30.160.60">
    <property type="entry name" value="Classic Zinc Finger"/>
    <property type="match status" value="1"/>
</dbReference>
<dbReference type="GO" id="GO:0045944">
    <property type="term" value="P:positive regulation of transcription by RNA polymerase II"/>
    <property type="evidence" value="ECO:0007669"/>
    <property type="project" value="InterPro"/>
</dbReference>
<keyword evidence="1" id="KW-0862">Zinc</keyword>
<dbReference type="PROSITE" id="PS50157">
    <property type="entry name" value="ZINC_FINGER_C2H2_2"/>
    <property type="match status" value="1"/>
</dbReference>
<dbReference type="InterPro" id="IPR055303">
    <property type="entry name" value="ATMIN"/>
</dbReference>
<organism evidence="4 5">
    <name type="scientific">Tetranychus urticae</name>
    <name type="common">Two-spotted spider mite</name>
    <dbReference type="NCBI Taxonomy" id="32264"/>
    <lineage>
        <taxon>Eukaryota</taxon>
        <taxon>Metazoa</taxon>
        <taxon>Ecdysozoa</taxon>
        <taxon>Arthropoda</taxon>
        <taxon>Chelicerata</taxon>
        <taxon>Arachnida</taxon>
        <taxon>Acari</taxon>
        <taxon>Acariformes</taxon>
        <taxon>Trombidiformes</taxon>
        <taxon>Prostigmata</taxon>
        <taxon>Eleutherengona</taxon>
        <taxon>Raphignathae</taxon>
        <taxon>Tetranychoidea</taxon>
        <taxon>Tetranychidae</taxon>
        <taxon>Tetranychus</taxon>
    </lineage>
</organism>
<dbReference type="HOGENOM" id="CLU_1697765_0_0_1"/>
<keyword evidence="1" id="KW-0479">Metal-binding</keyword>
<dbReference type="EMBL" id="CAEY01001893">
    <property type="status" value="NOT_ANNOTATED_CDS"/>
    <property type="molecule type" value="Genomic_DNA"/>
</dbReference>
<evidence type="ECO:0000256" key="1">
    <source>
        <dbReference type="PROSITE-ProRule" id="PRU00042"/>
    </source>
</evidence>
<proteinExistence type="predicted"/>
<accession>T1KA02</accession>
<dbReference type="GO" id="GO:0000976">
    <property type="term" value="F:transcription cis-regulatory region binding"/>
    <property type="evidence" value="ECO:0007669"/>
    <property type="project" value="InterPro"/>
</dbReference>
<protein>
    <recommendedName>
        <fullName evidence="3">C2H2-type domain-containing protein</fullName>
    </recommendedName>
</protein>
<dbReference type="GO" id="GO:0005634">
    <property type="term" value="C:nucleus"/>
    <property type="evidence" value="ECO:0007669"/>
    <property type="project" value="TreeGrafter"/>
</dbReference>
<dbReference type="STRING" id="32264.T1KA02"/>
<dbReference type="eggNOG" id="KOG1721">
    <property type="taxonomic scope" value="Eukaryota"/>
</dbReference>